<sequence length="117" mass="13083">MSAIAVHADPCPEIEWPPVSQALEACNCRSSQTIAPLLQSQLSCVKARNALMRVTQARARDRRSFGPWHPPSCEAFPAIRLCRIEHFDGGLLNIHRRMLNPQKDQSGWRIASIGLLN</sequence>
<dbReference type="AlphaFoldDB" id="A0A8B6XAT9"/>
<dbReference type="Proteomes" id="UP000675920">
    <property type="component" value="Unplaced"/>
</dbReference>
<keyword evidence="1" id="KW-1185">Reference proteome</keyword>
<dbReference type="RefSeq" id="WP_156924391.1">
    <property type="nucleotide sequence ID" value="NZ_AXWS01000013.1"/>
</dbReference>
<reference evidence="2" key="1">
    <citation type="submission" date="2025-08" db="UniProtKB">
        <authorList>
            <consortium name="RefSeq"/>
        </authorList>
    </citation>
    <scope>IDENTIFICATION</scope>
</reference>
<accession>A0A8B6XAT9</accession>
<evidence type="ECO:0000313" key="2">
    <source>
        <dbReference type="RefSeq" id="WP_156924391.1"/>
    </source>
</evidence>
<proteinExistence type="predicted"/>
<evidence type="ECO:0000313" key="1">
    <source>
        <dbReference type="Proteomes" id="UP000675920"/>
    </source>
</evidence>
<organism evidence="1 2">
    <name type="scientific">Derxia gummosa DSM 723</name>
    <dbReference type="NCBI Taxonomy" id="1121388"/>
    <lineage>
        <taxon>Bacteria</taxon>
        <taxon>Pseudomonadati</taxon>
        <taxon>Pseudomonadota</taxon>
        <taxon>Betaproteobacteria</taxon>
        <taxon>Burkholderiales</taxon>
        <taxon>Alcaligenaceae</taxon>
        <taxon>Derxia</taxon>
    </lineage>
</organism>
<protein>
    <submittedName>
        <fullName evidence="2">Uncharacterized protein</fullName>
    </submittedName>
</protein>
<name>A0A8B6XAT9_9BURK</name>